<name>A0A5B7ETY3_PORTR</name>
<protein>
    <submittedName>
        <fullName evidence="1">Uncharacterized protein</fullName>
    </submittedName>
</protein>
<gene>
    <name evidence="1" type="ORF">E2C01_030322</name>
</gene>
<comment type="caution">
    <text evidence="1">The sequence shown here is derived from an EMBL/GenBank/DDBJ whole genome shotgun (WGS) entry which is preliminary data.</text>
</comment>
<dbReference type="Proteomes" id="UP000324222">
    <property type="component" value="Unassembled WGS sequence"/>
</dbReference>
<evidence type="ECO:0000313" key="2">
    <source>
        <dbReference type="Proteomes" id="UP000324222"/>
    </source>
</evidence>
<evidence type="ECO:0000313" key="1">
    <source>
        <dbReference type="EMBL" id="MPC36855.1"/>
    </source>
</evidence>
<organism evidence="1 2">
    <name type="scientific">Portunus trituberculatus</name>
    <name type="common">Swimming crab</name>
    <name type="synonym">Neptunus trituberculatus</name>
    <dbReference type="NCBI Taxonomy" id="210409"/>
    <lineage>
        <taxon>Eukaryota</taxon>
        <taxon>Metazoa</taxon>
        <taxon>Ecdysozoa</taxon>
        <taxon>Arthropoda</taxon>
        <taxon>Crustacea</taxon>
        <taxon>Multicrustacea</taxon>
        <taxon>Malacostraca</taxon>
        <taxon>Eumalacostraca</taxon>
        <taxon>Eucarida</taxon>
        <taxon>Decapoda</taxon>
        <taxon>Pleocyemata</taxon>
        <taxon>Brachyura</taxon>
        <taxon>Eubrachyura</taxon>
        <taxon>Portunoidea</taxon>
        <taxon>Portunidae</taxon>
        <taxon>Portuninae</taxon>
        <taxon>Portunus</taxon>
    </lineage>
</organism>
<proteinExistence type="predicted"/>
<dbReference type="AlphaFoldDB" id="A0A5B7ETY3"/>
<accession>A0A5B7ETY3</accession>
<sequence>MARGSVLARLRMNEAGVHDLRRGYDWNSNLRLHNILRRLWQYVIHRGSLMMHEAPKEVVSEKGGEFFLYSEWRHKEKKKEKDEEVGRIVNKDRGRVKRIKRKNLQRIMRKRL</sequence>
<keyword evidence="2" id="KW-1185">Reference proteome</keyword>
<dbReference type="EMBL" id="VSRR010003621">
    <property type="protein sequence ID" value="MPC36855.1"/>
    <property type="molecule type" value="Genomic_DNA"/>
</dbReference>
<reference evidence="1 2" key="1">
    <citation type="submission" date="2019-05" db="EMBL/GenBank/DDBJ databases">
        <title>Another draft genome of Portunus trituberculatus and its Hox gene families provides insights of decapod evolution.</title>
        <authorList>
            <person name="Jeong J.-H."/>
            <person name="Song I."/>
            <person name="Kim S."/>
            <person name="Choi T."/>
            <person name="Kim D."/>
            <person name="Ryu S."/>
            <person name="Kim W."/>
        </authorList>
    </citation>
    <scope>NUCLEOTIDE SEQUENCE [LARGE SCALE GENOMIC DNA]</scope>
    <source>
        <tissue evidence="1">Muscle</tissue>
    </source>
</reference>